<evidence type="ECO:0000256" key="11">
    <source>
        <dbReference type="ARBA" id="ARBA00032305"/>
    </source>
</evidence>
<dbReference type="GO" id="GO:0046872">
    <property type="term" value="F:metal ion binding"/>
    <property type="evidence" value="ECO:0007669"/>
    <property type="project" value="UniProtKB-KW"/>
</dbReference>
<accession>A0A387B8G7</accession>
<dbReference type="Gene3D" id="3.50.30.40">
    <property type="entry name" value="Ribonuclease E inhibitor RraA/RraA-like"/>
    <property type="match status" value="1"/>
</dbReference>
<dbReference type="InterPro" id="IPR005493">
    <property type="entry name" value="RraA/RraA-like"/>
</dbReference>
<evidence type="ECO:0000256" key="2">
    <source>
        <dbReference type="ARBA" id="ARBA00001968"/>
    </source>
</evidence>
<evidence type="ECO:0000256" key="9">
    <source>
        <dbReference type="ARBA" id="ARBA00029596"/>
    </source>
</evidence>
<comment type="cofactor">
    <cofactor evidence="13">
        <name>Mg(2+)</name>
        <dbReference type="ChEBI" id="CHEBI:18420"/>
    </cofactor>
</comment>
<comment type="subunit">
    <text evidence="4">Homotrimer.</text>
</comment>
<dbReference type="Proteomes" id="UP000278886">
    <property type="component" value="Chromosome"/>
</dbReference>
<evidence type="ECO:0000256" key="13">
    <source>
        <dbReference type="PIRSR" id="PIRSR605493-1"/>
    </source>
</evidence>
<evidence type="ECO:0000256" key="6">
    <source>
        <dbReference type="ARBA" id="ARBA00012947"/>
    </source>
</evidence>
<feature type="binding site" evidence="13">
    <location>
        <position position="140"/>
    </location>
    <ligand>
        <name>substrate</name>
    </ligand>
</feature>
<keyword evidence="15" id="KW-1185">Reference proteome</keyword>
<organism evidence="14 15">
    <name type="scientific">Protaetiibacter intestinalis</name>
    <dbReference type="NCBI Taxonomy" id="2419774"/>
    <lineage>
        <taxon>Bacteria</taxon>
        <taxon>Bacillati</taxon>
        <taxon>Actinomycetota</taxon>
        <taxon>Actinomycetes</taxon>
        <taxon>Micrococcales</taxon>
        <taxon>Microbacteriaceae</taxon>
        <taxon>Protaetiibacter</taxon>
    </lineage>
</organism>
<dbReference type="GO" id="GO:0008948">
    <property type="term" value="F:oxaloacetate decarboxylase activity"/>
    <property type="evidence" value="ECO:0007669"/>
    <property type="project" value="UniProtKB-EC"/>
</dbReference>
<dbReference type="Pfam" id="PF03737">
    <property type="entry name" value="RraA-like"/>
    <property type="match status" value="1"/>
</dbReference>
<proteinExistence type="inferred from homology"/>
<evidence type="ECO:0000256" key="1">
    <source>
        <dbReference type="ARBA" id="ARBA00001342"/>
    </source>
</evidence>
<dbReference type="GO" id="GO:0047443">
    <property type="term" value="F:4-hydroxy-4-methyl-2-oxoglutarate aldolase activity"/>
    <property type="evidence" value="ECO:0007669"/>
    <property type="project" value="UniProtKB-EC"/>
</dbReference>
<comment type="cofactor">
    <cofactor evidence="2">
        <name>a divalent metal cation</name>
        <dbReference type="ChEBI" id="CHEBI:60240"/>
    </cofactor>
</comment>
<evidence type="ECO:0000256" key="12">
    <source>
        <dbReference type="ARBA" id="ARBA00047973"/>
    </source>
</evidence>
<comment type="similarity">
    <text evidence="3">Belongs to the class II aldolase/RraA-like family.</text>
</comment>
<protein>
    <recommendedName>
        <fullName evidence="7">Putative 4-hydroxy-4-methyl-2-oxoglutarate aldolase</fullName>
        <ecNumber evidence="6">4.1.1.112</ecNumber>
        <ecNumber evidence="5">4.1.3.17</ecNumber>
    </recommendedName>
    <alternativeName>
        <fullName evidence="11">Oxaloacetate decarboxylase</fullName>
    </alternativeName>
    <alternativeName>
        <fullName evidence="9">Regulator of ribonuclease activity homolog</fullName>
    </alternativeName>
    <alternativeName>
        <fullName evidence="10">RraA-like protein</fullName>
    </alternativeName>
</protein>
<keyword evidence="13" id="KW-0460">Magnesium</keyword>
<evidence type="ECO:0000256" key="3">
    <source>
        <dbReference type="ARBA" id="ARBA00008621"/>
    </source>
</evidence>
<dbReference type="AlphaFoldDB" id="A0A387B8G7"/>
<dbReference type="SUPFAM" id="SSF89562">
    <property type="entry name" value="RraA-like"/>
    <property type="match status" value="1"/>
</dbReference>
<comment type="catalytic activity">
    <reaction evidence="12">
        <text>oxaloacetate + H(+) = pyruvate + CO2</text>
        <dbReference type="Rhea" id="RHEA:15641"/>
        <dbReference type="ChEBI" id="CHEBI:15361"/>
        <dbReference type="ChEBI" id="CHEBI:15378"/>
        <dbReference type="ChEBI" id="CHEBI:16452"/>
        <dbReference type="ChEBI" id="CHEBI:16526"/>
        <dbReference type="EC" id="4.1.1.112"/>
    </reaction>
</comment>
<dbReference type="EC" id="4.1.3.17" evidence="5"/>
<gene>
    <name evidence="14" type="ORF">D7I47_07560</name>
</gene>
<name>A0A387B8G7_9MICO</name>
<dbReference type="EMBL" id="CP032630">
    <property type="protein sequence ID" value="AYF98121.1"/>
    <property type="molecule type" value="Genomic_DNA"/>
</dbReference>
<evidence type="ECO:0000256" key="7">
    <source>
        <dbReference type="ARBA" id="ARBA00016549"/>
    </source>
</evidence>
<sequence length="240" mass="25918">MRPATRRSVPMTGSPALSAPDLDYLRGVDSPTIANALERLQLRDRSDGYLGGSIGCAFPELGTMVGVALTVTVDNAVGRPARQEGYWQLWEALERAEGPVVIVMKDASGTPTRLAYAGEIMVTLASRLGAVGIVTDGALRDLPEVRARGFHYFMRYPVVSHANFELSKVGDPVFLDGQLVRTGDILHGDANGVVTVPWESLPELRDAVAAIQASERRDLDYIDGPDFTLDGYKKVRGYGG</sequence>
<dbReference type="InterPro" id="IPR036704">
    <property type="entry name" value="RraA/RraA-like_sf"/>
</dbReference>
<dbReference type="CDD" id="cd16841">
    <property type="entry name" value="RraA_family"/>
    <property type="match status" value="1"/>
</dbReference>
<comment type="catalytic activity">
    <reaction evidence="1">
        <text>4-hydroxy-4-methyl-2-oxoglutarate = 2 pyruvate</text>
        <dbReference type="Rhea" id="RHEA:22748"/>
        <dbReference type="ChEBI" id="CHEBI:15361"/>
        <dbReference type="ChEBI" id="CHEBI:58276"/>
        <dbReference type="EC" id="4.1.3.17"/>
    </reaction>
</comment>
<keyword evidence="13" id="KW-0479">Metal-binding</keyword>
<comment type="function">
    <text evidence="8">Catalyzes the aldol cleavage of 4-hydroxy-4-methyl-2-oxoglutarate (HMG) into 2 molecules of pyruvate. Also contains a secondary oxaloacetate (OAA) decarboxylase activity due to the common pyruvate enolate transition state formed following C-C bond cleavage in the retro-aldol and decarboxylation reactions.</text>
</comment>
<evidence type="ECO:0000256" key="5">
    <source>
        <dbReference type="ARBA" id="ARBA00012213"/>
    </source>
</evidence>
<evidence type="ECO:0000256" key="8">
    <source>
        <dbReference type="ARBA" id="ARBA00025046"/>
    </source>
</evidence>
<reference evidence="15" key="1">
    <citation type="submission" date="2018-09" db="EMBL/GenBank/DDBJ databases">
        <title>Genome sequencing of strain 2DFWR-13.</title>
        <authorList>
            <person name="Heo J."/>
            <person name="Kim S.-J."/>
            <person name="Kwon S.-W."/>
        </authorList>
    </citation>
    <scope>NUCLEOTIDE SEQUENCE [LARGE SCALE GENOMIC DNA]</scope>
    <source>
        <strain evidence="15">2DFWR-13</strain>
    </source>
</reference>
<dbReference type="PANTHER" id="PTHR33254">
    <property type="entry name" value="4-HYDROXY-4-METHYL-2-OXOGLUTARATE ALDOLASE 3-RELATED"/>
    <property type="match status" value="1"/>
</dbReference>
<feature type="binding site" evidence="13">
    <location>
        <begin position="118"/>
        <end position="121"/>
    </location>
    <ligand>
        <name>substrate</name>
    </ligand>
</feature>
<evidence type="ECO:0000256" key="10">
    <source>
        <dbReference type="ARBA" id="ARBA00030169"/>
    </source>
</evidence>
<dbReference type="EC" id="4.1.1.112" evidence="6"/>
<evidence type="ECO:0000313" key="15">
    <source>
        <dbReference type="Proteomes" id="UP000278886"/>
    </source>
</evidence>
<evidence type="ECO:0000256" key="4">
    <source>
        <dbReference type="ARBA" id="ARBA00011233"/>
    </source>
</evidence>
<dbReference type="KEGG" id="lyd:D7I47_07560"/>
<evidence type="ECO:0000313" key="14">
    <source>
        <dbReference type="EMBL" id="AYF98121.1"/>
    </source>
</evidence>
<feature type="binding site" evidence="13">
    <location>
        <position position="141"/>
    </location>
    <ligand>
        <name>Mg(2+)</name>
        <dbReference type="ChEBI" id="CHEBI:18420"/>
    </ligand>
</feature>
<dbReference type="PANTHER" id="PTHR33254:SF4">
    <property type="entry name" value="4-HYDROXY-4-METHYL-2-OXOGLUTARATE ALDOLASE 3-RELATED"/>
    <property type="match status" value="1"/>
</dbReference>